<dbReference type="Gene3D" id="1.10.287.110">
    <property type="entry name" value="DnaJ domain"/>
    <property type="match status" value="1"/>
</dbReference>
<dbReference type="SMART" id="SM00271">
    <property type="entry name" value="DnaJ"/>
    <property type="match status" value="1"/>
</dbReference>
<dbReference type="PANTHER" id="PTHR44137:SF32">
    <property type="entry name" value="DNAJ HEAT SHOCK AMINO-TERMINAL DOMAIN PROTEIN"/>
    <property type="match status" value="1"/>
</dbReference>
<name>A0A830C4X4_9LAMI</name>
<feature type="domain" description="J" evidence="2">
    <location>
        <begin position="49"/>
        <end position="113"/>
    </location>
</feature>
<evidence type="ECO:0000256" key="1">
    <source>
        <dbReference type="SAM" id="MobiDB-lite"/>
    </source>
</evidence>
<dbReference type="CDD" id="cd06257">
    <property type="entry name" value="DnaJ"/>
    <property type="match status" value="1"/>
</dbReference>
<sequence length="246" mass="27473">MFKNNDIASAKIFASMSQRLCPELEGISQLCAMLDVLDSSEQRINGHANWYGVLSVDPTADDATIKKQFNRLALMLQPDKKRSVEAKDAFELVSEAKDILLDKQRRSDYDRASEREPRRTPVAHRPHRLPDHSGRAYAYGRGPPLAVHRGTLLAHLTPSTMATPVAHRLIRATHAPRLAGHRRILVVRRPALAVSPHHPSGSRNSYLRAGRKLRRPRVSPIRPARQQRISGPLATGVGFNLSYTVV</sequence>
<dbReference type="PANTHER" id="PTHR44137">
    <property type="entry name" value="BNAC03G44070D PROTEIN"/>
    <property type="match status" value="1"/>
</dbReference>
<gene>
    <name evidence="3" type="ORF">PHJA_001275400</name>
</gene>
<evidence type="ECO:0000313" key="3">
    <source>
        <dbReference type="EMBL" id="GFP91314.1"/>
    </source>
</evidence>
<dbReference type="AlphaFoldDB" id="A0A830C4X4"/>
<feature type="compositionally biased region" description="Basic and acidic residues" evidence="1">
    <location>
        <begin position="104"/>
        <end position="119"/>
    </location>
</feature>
<protein>
    <submittedName>
        <fullName evidence="3">Dnaj homolog subfamily b member 8</fullName>
    </submittedName>
</protein>
<dbReference type="SUPFAM" id="SSF46565">
    <property type="entry name" value="Chaperone J-domain"/>
    <property type="match status" value="1"/>
</dbReference>
<dbReference type="InterPro" id="IPR001623">
    <property type="entry name" value="DnaJ_domain"/>
</dbReference>
<dbReference type="OrthoDB" id="10250354at2759"/>
<dbReference type="InterPro" id="IPR036869">
    <property type="entry name" value="J_dom_sf"/>
</dbReference>
<dbReference type="Proteomes" id="UP000653305">
    <property type="component" value="Unassembled WGS sequence"/>
</dbReference>
<comment type="caution">
    <text evidence="3">The sequence shown here is derived from an EMBL/GenBank/DDBJ whole genome shotgun (WGS) entry which is preliminary data.</text>
</comment>
<evidence type="ECO:0000313" key="4">
    <source>
        <dbReference type="Proteomes" id="UP000653305"/>
    </source>
</evidence>
<organism evidence="3 4">
    <name type="scientific">Phtheirospermum japonicum</name>
    <dbReference type="NCBI Taxonomy" id="374723"/>
    <lineage>
        <taxon>Eukaryota</taxon>
        <taxon>Viridiplantae</taxon>
        <taxon>Streptophyta</taxon>
        <taxon>Embryophyta</taxon>
        <taxon>Tracheophyta</taxon>
        <taxon>Spermatophyta</taxon>
        <taxon>Magnoliopsida</taxon>
        <taxon>eudicotyledons</taxon>
        <taxon>Gunneridae</taxon>
        <taxon>Pentapetalae</taxon>
        <taxon>asterids</taxon>
        <taxon>lamiids</taxon>
        <taxon>Lamiales</taxon>
        <taxon>Orobanchaceae</taxon>
        <taxon>Orobanchaceae incertae sedis</taxon>
        <taxon>Phtheirospermum</taxon>
    </lineage>
</organism>
<dbReference type="PRINTS" id="PR00625">
    <property type="entry name" value="JDOMAIN"/>
</dbReference>
<dbReference type="EMBL" id="BMAC01000241">
    <property type="protein sequence ID" value="GFP91314.1"/>
    <property type="molecule type" value="Genomic_DNA"/>
</dbReference>
<keyword evidence="4" id="KW-1185">Reference proteome</keyword>
<dbReference type="Pfam" id="PF00226">
    <property type="entry name" value="DnaJ"/>
    <property type="match status" value="1"/>
</dbReference>
<evidence type="ECO:0000259" key="2">
    <source>
        <dbReference type="PROSITE" id="PS50076"/>
    </source>
</evidence>
<dbReference type="PROSITE" id="PS50076">
    <property type="entry name" value="DNAJ_2"/>
    <property type="match status" value="1"/>
</dbReference>
<reference evidence="3" key="1">
    <citation type="submission" date="2020-07" db="EMBL/GenBank/DDBJ databases">
        <title>Ethylene signaling mediates host invasion by parasitic plants.</title>
        <authorList>
            <person name="Yoshida S."/>
        </authorList>
    </citation>
    <scope>NUCLEOTIDE SEQUENCE</scope>
    <source>
        <strain evidence="3">Okayama</strain>
    </source>
</reference>
<proteinExistence type="predicted"/>
<accession>A0A830C4X4</accession>
<feature type="region of interest" description="Disordered" evidence="1">
    <location>
        <begin position="104"/>
        <end position="136"/>
    </location>
</feature>